<evidence type="ECO:0000259" key="6">
    <source>
        <dbReference type="Pfam" id="PF02776"/>
    </source>
</evidence>
<dbReference type="eggNOG" id="COG0028">
    <property type="taxonomic scope" value="Bacteria"/>
</dbReference>
<dbReference type="Pfam" id="PF00205">
    <property type="entry name" value="TPP_enzyme_M"/>
    <property type="match status" value="1"/>
</dbReference>
<dbReference type="Pfam" id="PF02776">
    <property type="entry name" value="TPP_enzyme_N"/>
    <property type="match status" value="1"/>
</dbReference>
<dbReference type="InterPro" id="IPR029061">
    <property type="entry name" value="THDP-binding"/>
</dbReference>
<reference evidence="7 8" key="1">
    <citation type="submission" date="2016-10" db="EMBL/GenBank/DDBJ databases">
        <authorList>
            <person name="de Groot N.N."/>
        </authorList>
    </citation>
    <scope>NUCLEOTIDE SEQUENCE [LARGE SCALE GENOMIC DNA]</scope>
    <source>
        <strain evidence="7 8">ATCC 29281</strain>
    </source>
</reference>
<dbReference type="InterPro" id="IPR011766">
    <property type="entry name" value="TPP_enzyme_TPP-bd"/>
</dbReference>
<dbReference type="GO" id="GO:0050660">
    <property type="term" value="F:flavin adenine dinucleotide binding"/>
    <property type="evidence" value="ECO:0007669"/>
    <property type="project" value="TreeGrafter"/>
</dbReference>
<dbReference type="AlphaFoldDB" id="A0A1H4C1X5"/>
<protein>
    <submittedName>
        <fullName evidence="7">Acetolactate synthase-1/2/3 large subunit</fullName>
    </submittedName>
</protein>
<evidence type="ECO:0000313" key="8">
    <source>
        <dbReference type="Proteomes" id="UP000187280"/>
    </source>
</evidence>
<dbReference type="InterPro" id="IPR029035">
    <property type="entry name" value="DHS-like_NAD/FAD-binding_dom"/>
</dbReference>
<keyword evidence="8" id="KW-1185">Reference proteome</keyword>
<dbReference type="GO" id="GO:0030976">
    <property type="term" value="F:thiamine pyrophosphate binding"/>
    <property type="evidence" value="ECO:0007669"/>
    <property type="project" value="InterPro"/>
</dbReference>
<dbReference type="EMBL" id="FNQS01000005">
    <property type="protein sequence ID" value="SEA54317.1"/>
    <property type="molecule type" value="Genomic_DNA"/>
</dbReference>
<feature type="domain" description="Thiamine pyrophosphate enzyme central" evidence="4">
    <location>
        <begin position="215"/>
        <end position="331"/>
    </location>
</feature>
<dbReference type="InterPro" id="IPR012001">
    <property type="entry name" value="Thiamin_PyroP_enz_TPP-bd_dom"/>
</dbReference>
<evidence type="ECO:0000256" key="1">
    <source>
        <dbReference type="ARBA" id="ARBA00007812"/>
    </source>
</evidence>
<dbReference type="InterPro" id="IPR045229">
    <property type="entry name" value="TPP_enz"/>
</dbReference>
<feature type="domain" description="Thiamine pyrophosphate enzyme TPP-binding" evidence="5">
    <location>
        <begin position="401"/>
        <end position="544"/>
    </location>
</feature>
<evidence type="ECO:0000256" key="2">
    <source>
        <dbReference type="ARBA" id="ARBA00023052"/>
    </source>
</evidence>
<sequence length="564" mass="60552">MEGKSQKTVAEILVRHLETVGVDVAFGVSGAYISPVWKALSESSIRTIHCRHETGATFCASEYSLYHHKPAAVFTTAGPGITNALTAARTAKLDGAKVIFIAPITTAQSNGLWGLQQTTVEDVFALQGEGISGYFDRVVCIDEKAKLSEAIDAINHFNVSQGHVLGIFILPNIQKSDIAEEEYNKKSSYTPPPVVRQDTGALAAHQQKIAEVLAAGDAIIWNGFGCLDASDVLTRLAIETQTAVMSTPRGKGIFPENHPLYLGSTGLGCDEPALLSAINQLSLKSMVILGTRLGESSAHYLQNKIKGIKVFYVSLENADIKNNLPPETEVIHAELTTFLQGVYEKIKTLPLAHRSTALHPLESSQREVPVKSNDGVVSPVDVMAAIQKVAIDEHDCLVASDAGNSHVWANRYLQFQKPNRYRVNSALGTMGHYACGIVGLAMSGKVTVGIIGDGSMLMNNEISTAVHHRVPAIWVVLNDGGYNMCRQGLNSVGYPALDCVIPKVDFAMFAHALGANGVSVTSRAELENSLRTAINQAVPTVIDVCIDRDVLPPVLGRQNAVKSL</sequence>
<feature type="domain" description="Thiamine pyrophosphate enzyme N-terminal TPP-binding" evidence="6">
    <location>
        <begin position="8"/>
        <end position="118"/>
    </location>
</feature>
<dbReference type="CDD" id="cd00568">
    <property type="entry name" value="TPP_enzymes"/>
    <property type="match status" value="1"/>
</dbReference>
<dbReference type="PANTHER" id="PTHR18968">
    <property type="entry name" value="THIAMINE PYROPHOSPHATE ENZYMES"/>
    <property type="match status" value="1"/>
</dbReference>
<dbReference type="Gene3D" id="3.40.50.1220">
    <property type="entry name" value="TPP-binding domain"/>
    <property type="match status" value="1"/>
</dbReference>
<evidence type="ECO:0000259" key="4">
    <source>
        <dbReference type="Pfam" id="PF00205"/>
    </source>
</evidence>
<dbReference type="GO" id="GO:0003984">
    <property type="term" value="F:acetolactate synthase activity"/>
    <property type="evidence" value="ECO:0007669"/>
    <property type="project" value="TreeGrafter"/>
</dbReference>
<dbReference type="GO" id="GO:0000287">
    <property type="term" value="F:magnesium ion binding"/>
    <property type="evidence" value="ECO:0007669"/>
    <property type="project" value="InterPro"/>
</dbReference>
<dbReference type="Gene3D" id="3.40.50.970">
    <property type="match status" value="2"/>
</dbReference>
<dbReference type="STRING" id="71657.SAMN02982996_01900"/>
<proteinExistence type="inferred from homology"/>
<dbReference type="GO" id="GO:0009097">
    <property type="term" value="P:isoleucine biosynthetic process"/>
    <property type="evidence" value="ECO:0007669"/>
    <property type="project" value="TreeGrafter"/>
</dbReference>
<gene>
    <name evidence="7" type="ORF">SAMN02982996_01900</name>
</gene>
<evidence type="ECO:0000313" key="7">
    <source>
        <dbReference type="EMBL" id="SEA54317.1"/>
    </source>
</evidence>
<dbReference type="Pfam" id="PF02775">
    <property type="entry name" value="TPP_enzyme_C"/>
    <property type="match status" value="1"/>
</dbReference>
<accession>A0A1H4C1X5</accession>
<evidence type="ECO:0000259" key="5">
    <source>
        <dbReference type="Pfam" id="PF02775"/>
    </source>
</evidence>
<name>A0A1H4C1X5_9GAMM</name>
<dbReference type="SUPFAM" id="SSF52518">
    <property type="entry name" value="Thiamin diphosphate-binding fold (THDP-binding)"/>
    <property type="match status" value="2"/>
</dbReference>
<evidence type="ECO:0000256" key="3">
    <source>
        <dbReference type="RuleBase" id="RU362132"/>
    </source>
</evidence>
<dbReference type="PANTHER" id="PTHR18968:SF13">
    <property type="entry name" value="ACETOLACTATE SYNTHASE CATALYTIC SUBUNIT, MITOCHONDRIAL"/>
    <property type="match status" value="1"/>
</dbReference>
<dbReference type="SUPFAM" id="SSF52467">
    <property type="entry name" value="DHS-like NAD/FAD-binding domain"/>
    <property type="match status" value="1"/>
</dbReference>
<organism evidence="7 8">
    <name type="scientific">Lonsdalea quercina</name>
    <dbReference type="NCBI Taxonomy" id="71657"/>
    <lineage>
        <taxon>Bacteria</taxon>
        <taxon>Pseudomonadati</taxon>
        <taxon>Pseudomonadota</taxon>
        <taxon>Gammaproteobacteria</taxon>
        <taxon>Enterobacterales</taxon>
        <taxon>Pectobacteriaceae</taxon>
        <taxon>Lonsdalea</taxon>
    </lineage>
</organism>
<dbReference type="RefSeq" id="WP_071999790.1">
    <property type="nucleotide sequence ID" value="NZ_FNQS01000005.1"/>
</dbReference>
<dbReference type="GeneID" id="97764773"/>
<dbReference type="CDD" id="cd07035">
    <property type="entry name" value="TPP_PYR_POX_like"/>
    <property type="match status" value="1"/>
</dbReference>
<dbReference type="GO" id="GO:0005948">
    <property type="term" value="C:acetolactate synthase complex"/>
    <property type="evidence" value="ECO:0007669"/>
    <property type="project" value="TreeGrafter"/>
</dbReference>
<dbReference type="Proteomes" id="UP000187280">
    <property type="component" value="Unassembled WGS sequence"/>
</dbReference>
<comment type="similarity">
    <text evidence="1 3">Belongs to the TPP enzyme family.</text>
</comment>
<dbReference type="InterPro" id="IPR012000">
    <property type="entry name" value="Thiamin_PyroP_enz_cen_dom"/>
</dbReference>
<dbReference type="GO" id="GO:0009099">
    <property type="term" value="P:L-valine biosynthetic process"/>
    <property type="evidence" value="ECO:0007669"/>
    <property type="project" value="TreeGrafter"/>
</dbReference>
<keyword evidence="2 3" id="KW-0786">Thiamine pyrophosphate</keyword>